<reference evidence="2" key="1">
    <citation type="submission" date="2019-07" db="EMBL/GenBank/DDBJ databases">
        <title>Genomic Encyclopedia of Type Strains, Phase IV (KMG-IV): sequencing the most valuable type-strain genomes for metagenomic binning, comparative biology and taxonomic classification.</title>
        <authorList>
            <person name="Goeker M."/>
        </authorList>
    </citation>
    <scope>NUCLEOTIDE SEQUENCE</scope>
    <source>
        <strain evidence="2">DSM 44596</strain>
    </source>
</reference>
<evidence type="ECO:0000313" key="2">
    <source>
        <dbReference type="EMBL" id="TYQ03734.1"/>
    </source>
</evidence>
<sequence length="195" mass="21285">MSSPESAERDRLLDLAADYVLEFGVSSATLRGLSRALGSNNRMLLYYFGSKAGLLLEALRRAGLRFSGIAHLLDLIRDSEIPIADRLHGAWDILADPELVAYHRLFFELFGVAAFDSEQYRPLLEGVANEWADETARAIAETGVDAELAETLGHEIVAAWRGFQMTLIGGGDSTLVNRAARHLTESIIAAAEPIT</sequence>
<proteinExistence type="predicted"/>
<dbReference type="InterPro" id="IPR001647">
    <property type="entry name" value="HTH_TetR"/>
</dbReference>
<protein>
    <submittedName>
        <fullName evidence="2">TetR family transcriptional regulator</fullName>
    </submittedName>
</protein>
<comment type="caution">
    <text evidence="2">The sequence shown here is derived from an EMBL/GenBank/DDBJ whole genome shotgun (WGS) entry which is preliminary data.</text>
</comment>
<dbReference type="Gene3D" id="1.10.357.10">
    <property type="entry name" value="Tetracycline Repressor, domain 2"/>
    <property type="match status" value="1"/>
</dbReference>
<keyword evidence="1" id="KW-0238">DNA-binding</keyword>
<dbReference type="SUPFAM" id="SSF46689">
    <property type="entry name" value="Homeodomain-like"/>
    <property type="match status" value="1"/>
</dbReference>
<accession>A0A652YP01</accession>
<dbReference type="InterPro" id="IPR009057">
    <property type="entry name" value="Homeodomain-like_sf"/>
</dbReference>
<dbReference type="EMBL" id="VNIQ01000004">
    <property type="protein sequence ID" value="TYQ03734.1"/>
    <property type="molecule type" value="Genomic_DNA"/>
</dbReference>
<evidence type="ECO:0000256" key="1">
    <source>
        <dbReference type="ARBA" id="ARBA00023125"/>
    </source>
</evidence>
<gene>
    <name evidence="2" type="ORF">FNL38_104101</name>
</gene>
<organism evidence="2">
    <name type="scientific">Nocardia globerula</name>
    <dbReference type="NCBI Taxonomy" id="1818"/>
    <lineage>
        <taxon>Bacteria</taxon>
        <taxon>Bacillati</taxon>
        <taxon>Actinomycetota</taxon>
        <taxon>Actinomycetes</taxon>
        <taxon>Mycobacteriales</taxon>
        <taxon>Nocardiaceae</taxon>
        <taxon>Nocardia</taxon>
    </lineage>
</organism>
<dbReference type="GO" id="GO:0003677">
    <property type="term" value="F:DNA binding"/>
    <property type="evidence" value="ECO:0007669"/>
    <property type="project" value="UniProtKB-UniRule"/>
</dbReference>
<dbReference type="AlphaFoldDB" id="A0A652YP01"/>
<name>A0A652YP01_NOCGL</name>
<dbReference type="PROSITE" id="PS50977">
    <property type="entry name" value="HTH_TETR_2"/>
    <property type="match status" value="1"/>
</dbReference>